<keyword evidence="1" id="KW-0472">Membrane</keyword>
<keyword evidence="3" id="KW-1185">Reference proteome</keyword>
<dbReference type="Proteomes" id="UP000289738">
    <property type="component" value="Chromosome A06"/>
</dbReference>
<proteinExistence type="predicted"/>
<dbReference type="AlphaFoldDB" id="A0A445CW56"/>
<accession>A0A445CW56</accession>
<sequence length="254" mass="29537">MSTRRDPASEATATTLLIMARTSSYVPKELPVSSFSLDLTDSSQEETQTQEGVGQAEAQVIVTVMGLILNQQNIKRFQEEIYCLPPNIVNMAIGNHSNGEFLRPKSKKSFNVEDYPMFIPFLDRKKLTSHSYVADVRKKRFYILDPYHKTCPSKDIMKLNKFITYSFLYSTLFFVFRGYIPGASLKKKDREIEPPYIDISGQKTDYDCAIYVMKWLEIIEPQNVKKEKYEWDNWAQAEVDHFRVEFASRILFMT</sequence>
<organism evidence="2 3">
    <name type="scientific">Arachis hypogaea</name>
    <name type="common">Peanut</name>
    <dbReference type="NCBI Taxonomy" id="3818"/>
    <lineage>
        <taxon>Eukaryota</taxon>
        <taxon>Viridiplantae</taxon>
        <taxon>Streptophyta</taxon>
        <taxon>Embryophyta</taxon>
        <taxon>Tracheophyta</taxon>
        <taxon>Spermatophyta</taxon>
        <taxon>Magnoliopsida</taxon>
        <taxon>eudicotyledons</taxon>
        <taxon>Gunneridae</taxon>
        <taxon>Pentapetalae</taxon>
        <taxon>rosids</taxon>
        <taxon>fabids</taxon>
        <taxon>Fabales</taxon>
        <taxon>Fabaceae</taxon>
        <taxon>Papilionoideae</taxon>
        <taxon>50 kb inversion clade</taxon>
        <taxon>dalbergioids sensu lato</taxon>
        <taxon>Dalbergieae</taxon>
        <taxon>Pterocarpus clade</taxon>
        <taxon>Arachis</taxon>
    </lineage>
</organism>
<dbReference type="EMBL" id="SDMP01000006">
    <property type="protein sequence ID" value="RYR55152.1"/>
    <property type="molecule type" value="Genomic_DNA"/>
</dbReference>
<protein>
    <recommendedName>
        <fullName evidence="4">Ubiquitin-like protease family profile domain-containing protein</fullName>
    </recommendedName>
</protein>
<feature type="transmembrane region" description="Helical" evidence="1">
    <location>
        <begin position="162"/>
        <end position="180"/>
    </location>
</feature>
<evidence type="ECO:0000313" key="2">
    <source>
        <dbReference type="EMBL" id="RYR55152.1"/>
    </source>
</evidence>
<reference evidence="2 3" key="1">
    <citation type="submission" date="2019-01" db="EMBL/GenBank/DDBJ databases">
        <title>Sequencing of cultivated peanut Arachis hypogaea provides insights into genome evolution and oil improvement.</title>
        <authorList>
            <person name="Chen X."/>
        </authorList>
    </citation>
    <scope>NUCLEOTIDE SEQUENCE [LARGE SCALE GENOMIC DNA]</scope>
    <source>
        <strain evidence="3">cv. Fuhuasheng</strain>
        <tissue evidence="2">Leaves</tissue>
    </source>
</reference>
<dbReference type="SUPFAM" id="SSF54001">
    <property type="entry name" value="Cysteine proteinases"/>
    <property type="match status" value="1"/>
</dbReference>
<evidence type="ECO:0008006" key="4">
    <source>
        <dbReference type="Google" id="ProtNLM"/>
    </source>
</evidence>
<dbReference type="InterPro" id="IPR038765">
    <property type="entry name" value="Papain-like_cys_pep_sf"/>
</dbReference>
<keyword evidence="1" id="KW-0812">Transmembrane</keyword>
<evidence type="ECO:0000313" key="3">
    <source>
        <dbReference type="Proteomes" id="UP000289738"/>
    </source>
</evidence>
<gene>
    <name evidence="2" type="ORF">Ahy_A06g030398</name>
</gene>
<comment type="caution">
    <text evidence="2">The sequence shown here is derived from an EMBL/GenBank/DDBJ whole genome shotgun (WGS) entry which is preliminary data.</text>
</comment>
<keyword evidence="1" id="KW-1133">Transmembrane helix</keyword>
<evidence type="ECO:0000256" key="1">
    <source>
        <dbReference type="SAM" id="Phobius"/>
    </source>
</evidence>
<dbReference type="Gene3D" id="3.40.395.10">
    <property type="entry name" value="Adenoviral Proteinase, Chain A"/>
    <property type="match status" value="1"/>
</dbReference>
<name>A0A445CW56_ARAHY</name>